<evidence type="ECO:0000256" key="5">
    <source>
        <dbReference type="ARBA" id="ARBA00023136"/>
    </source>
</evidence>
<feature type="transmembrane region" description="Helical" evidence="7">
    <location>
        <begin position="338"/>
        <end position="357"/>
    </location>
</feature>
<feature type="transmembrane region" description="Helical" evidence="7">
    <location>
        <begin position="430"/>
        <end position="450"/>
    </location>
</feature>
<evidence type="ECO:0000259" key="8">
    <source>
        <dbReference type="PROSITE" id="PS50850"/>
    </source>
</evidence>
<proteinExistence type="predicted"/>
<dbReference type="OrthoDB" id="2985014at2759"/>
<dbReference type="FunFam" id="1.20.1250.20:FF:000013">
    <property type="entry name" value="MFS general substrate transporter"/>
    <property type="match status" value="1"/>
</dbReference>
<dbReference type="Gene3D" id="1.20.1250.20">
    <property type="entry name" value="MFS general substrate transporter like domains"/>
    <property type="match status" value="2"/>
</dbReference>
<evidence type="ECO:0000256" key="1">
    <source>
        <dbReference type="ARBA" id="ARBA00004141"/>
    </source>
</evidence>
<keyword evidence="5 7" id="KW-0472">Membrane</keyword>
<feature type="domain" description="Major facilitator superfamily (MFS) profile" evidence="8">
    <location>
        <begin position="74"/>
        <end position="521"/>
    </location>
</feature>
<feature type="transmembrane region" description="Helical" evidence="7">
    <location>
        <begin position="462"/>
        <end position="480"/>
    </location>
</feature>
<keyword evidence="3 7" id="KW-0812">Transmembrane</keyword>
<feature type="transmembrane region" description="Helical" evidence="7">
    <location>
        <begin position="113"/>
        <end position="134"/>
    </location>
</feature>
<keyword evidence="10" id="KW-1185">Reference proteome</keyword>
<dbReference type="AlphaFoldDB" id="A0A370TZA0"/>
<dbReference type="EMBL" id="NPIC01000001">
    <property type="protein sequence ID" value="RDL40857.1"/>
    <property type="molecule type" value="Genomic_DNA"/>
</dbReference>
<comment type="caution">
    <text evidence="9">The sequence shown here is derived from an EMBL/GenBank/DDBJ whole genome shotgun (WGS) entry which is preliminary data.</text>
</comment>
<dbReference type="PANTHER" id="PTHR43791">
    <property type="entry name" value="PERMEASE-RELATED"/>
    <property type="match status" value="1"/>
</dbReference>
<keyword evidence="2" id="KW-0813">Transport</keyword>
<comment type="subcellular location">
    <subcellularLocation>
        <location evidence="1">Membrane</location>
        <topology evidence="1">Multi-pass membrane protein</topology>
    </subcellularLocation>
</comment>
<feature type="transmembrane region" description="Helical" evidence="7">
    <location>
        <begin position="141"/>
        <end position="159"/>
    </location>
</feature>
<feature type="transmembrane region" description="Helical" evidence="7">
    <location>
        <begin position="203"/>
        <end position="222"/>
    </location>
</feature>
<dbReference type="PROSITE" id="PS50850">
    <property type="entry name" value="MFS"/>
    <property type="match status" value="1"/>
</dbReference>
<feature type="transmembrane region" description="Helical" evidence="7">
    <location>
        <begin position="70"/>
        <end position="87"/>
    </location>
</feature>
<dbReference type="InterPro" id="IPR036259">
    <property type="entry name" value="MFS_trans_sf"/>
</dbReference>
<dbReference type="InterPro" id="IPR011701">
    <property type="entry name" value="MFS"/>
</dbReference>
<evidence type="ECO:0000256" key="2">
    <source>
        <dbReference type="ARBA" id="ARBA00022448"/>
    </source>
</evidence>
<dbReference type="Pfam" id="PF07690">
    <property type="entry name" value="MFS_1"/>
    <property type="match status" value="1"/>
</dbReference>
<dbReference type="Proteomes" id="UP000254866">
    <property type="component" value="Unassembled WGS sequence"/>
</dbReference>
<dbReference type="SUPFAM" id="SSF103473">
    <property type="entry name" value="MFS general substrate transporter"/>
    <property type="match status" value="1"/>
</dbReference>
<dbReference type="GO" id="GO:0016020">
    <property type="term" value="C:membrane"/>
    <property type="evidence" value="ECO:0007669"/>
    <property type="project" value="UniProtKB-SubCell"/>
</dbReference>
<reference evidence="9 10" key="1">
    <citation type="journal article" date="2018" name="IMA Fungus">
        <title>IMA Genome-F 9: Draft genome sequence of Annulohypoxylon stygium, Aspergillus mulundensis, Berkeleyomyces basicola (syn. Thielaviopsis basicola), Ceratocystis smalleyi, two Cercospora beticola strains, Coleophoma cylindrospora, Fusarium fracticaudum, Phialophora cf. hyalina, and Morchella septimelata.</title>
        <authorList>
            <person name="Wingfield B.D."/>
            <person name="Bills G.F."/>
            <person name="Dong Y."/>
            <person name="Huang W."/>
            <person name="Nel W.J."/>
            <person name="Swalarsk-Parry B.S."/>
            <person name="Vaghefi N."/>
            <person name="Wilken P.M."/>
            <person name="An Z."/>
            <person name="de Beer Z.W."/>
            <person name="De Vos L."/>
            <person name="Chen L."/>
            <person name="Duong T.A."/>
            <person name="Gao Y."/>
            <person name="Hammerbacher A."/>
            <person name="Kikkert J.R."/>
            <person name="Li Y."/>
            <person name="Li H."/>
            <person name="Li K."/>
            <person name="Li Q."/>
            <person name="Liu X."/>
            <person name="Ma X."/>
            <person name="Naidoo K."/>
            <person name="Pethybridge S.J."/>
            <person name="Sun J."/>
            <person name="Steenkamp E.T."/>
            <person name="van der Nest M.A."/>
            <person name="van Wyk S."/>
            <person name="Wingfield M.J."/>
            <person name="Xiong C."/>
            <person name="Yue Q."/>
            <person name="Zhang X."/>
        </authorList>
    </citation>
    <scope>NUCLEOTIDE SEQUENCE [LARGE SCALE GENOMIC DNA]</scope>
    <source>
        <strain evidence="9 10">BP 5553</strain>
    </source>
</reference>
<organism evidence="9 10">
    <name type="scientific">Venustampulla echinocandica</name>
    <dbReference type="NCBI Taxonomy" id="2656787"/>
    <lineage>
        <taxon>Eukaryota</taxon>
        <taxon>Fungi</taxon>
        <taxon>Dikarya</taxon>
        <taxon>Ascomycota</taxon>
        <taxon>Pezizomycotina</taxon>
        <taxon>Leotiomycetes</taxon>
        <taxon>Helotiales</taxon>
        <taxon>Pleuroascaceae</taxon>
        <taxon>Venustampulla</taxon>
    </lineage>
</organism>
<gene>
    <name evidence="9" type="ORF">BP5553_00836</name>
</gene>
<feature type="compositionally biased region" description="Basic and acidic residues" evidence="6">
    <location>
        <begin position="1"/>
        <end position="10"/>
    </location>
</feature>
<feature type="region of interest" description="Disordered" evidence="6">
    <location>
        <begin position="1"/>
        <end position="32"/>
    </location>
</feature>
<evidence type="ECO:0000313" key="10">
    <source>
        <dbReference type="Proteomes" id="UP000254866"/>
    </source>
</evidence>
<dbReference type="GO" id="GO:0022857">
    <property type="term" value="F:transmembrane transporter activity"/>
    <property type="evidence" value="ECO:0007669"/>
    <property type="project" value="InterPro"/>
</dbReference>
<dbReference type="RefSeq" id="XP_031873513.1">
    <property type="nucleotide sequence ID" value="XM_032009459.1"/>
</dbReference>
<evidence type="ECO:0000256" key="3">
    <source>
        <dbReference type="ARBA" id="ARBA00022692"/>
    </source>
</evidence>
<evidence type="ECO:0000256" key="4">
    <source>
        <dbReference type="ARBA" id="ARBA00022989"/>
    </source>
</evidence>
<feature type="transmembrane region" description="Helical" evidence="7">
    <location>
        <begin position="171"/>
        <end position="191"/>
    </location>
</feature>
<dbReference type="PANTHER" id="PTHR43791:SF36">
    <property type="entry name" value="TRANSPORTER, PUTATIVE (AFU_ORTHOLOGUE AFUA_6G08340)-RELATED"/>
    <property type="match status" value="1"/>
</dbReference>
<accession>A0A370TZA0</accession>
<evidence type="ECO:0000256" key="6">
    <source>
        <dbReference type="SAM" id="MobiDB-lite"/>
    </source>
</evidence>
<feature type="transmembrane region" description="Helical" evidence="7">
    <location>
        <begin position="492"/>
        <end position="514"/>
    </location>
</feature>
<keyword evidence="4 7" id="KW-1133">Transmembrane helix</keyword>
<evidence type="ECO:0000256" key="7">
    <source>
        <dbReference type="SAM" id="Phobius"/>
    </source>
</evidence>
<protein>
    <recommendedName>
        <fullName evidence="8">Major facilitator superfamily (MFS) profile domain-containing protein</fullName>
    </recommendedName>
</protein>
<feature type="transmembrane region" description="Helical" evidence="7">
    <location>
        <begin position="377"/>
        <end position="394"/>
    </location>
</feature>
<name>A0A370TZA0_9HELO</name>
<feature type="transmembrane region" description="Helical" evidence="7">
    <location>
        <begin position="401"/>
        <end position="418"/>
    </location>
</feature>
<feature type="transmembrane region" description="Helical" evidence="7">
    <location>
        <begin position="234"/>
        <end position="254"/>
    </location>
</feature>
<evidence type="ECO:0000313" key="9">
    <source>
        <dbReference type="EMBL" id="RDL40857.1"/>
    </source>
</evidence>
<dbReference type="InterPro" id="IPR020846">
    <property type="entry name" value="MFS_dom"/>
</dbReference>
<sequence length="553" mass="60798">MGSPSEKESTAPEVALQSTNAPEVVPLSDPEKQLAHEELTSVEGSEKNHNSATNGRYVDRAAELRLLRKFDLRLIPILFTCYLLSYIDRSNVGNAKIAGMQEELHFSADGNDYSWLLTIFYIAYILFECGTLMWKVVPPHIWGAAMVAGWGLISTLQAAATSWSGMMALRFLLGAFEACFGPGIPFYLSFFYLRKELGWRIGLFLSAGPLGTCFAGALAYGITSGHVSIANWRLLFLVEGLPCFVMAAVVYFFLPDSPTKATFLNEEDMAVARSRDVLQVGGDDSTTSKRIGSIVWSDILASLLDVKVRTHQEFFFISLLCPSPFWQISDANATGQNYITAMMYFSCNVSFSSLPVFLPTILTEMHFKPIDAQGLSAPPYFVSFIVVLASTYFADRYGQRGFTVLALSLVGAIGYIVLATTEATGPRYFGVYLAAAGIYPTIINILPWVLNNQGSDTKRGAGIAILNLIGQCGPLLGTRIYPATDKPYYRLGMWTCAAFMLFNGLLAITLRTLLVWENKKLDQKYGPVEKGADGKELATAGIENDGPNFRYIL</sequence>
<dbReference type="FunFam" id="1.20.1250.20:FF:000018">
    <property type="entry name" value="MFS transporter permease"/>
    <property type="match status" value="1"/>
</dbReference>
<dbReference type="GeneID" id="43593685"/>